<reference evidence="2" key="1">
    <citation type="submission" date="2023-03" db="EMBL/GenBank/DDBJ databases">
        <title>Massive genome expansion in bonnet fungi (Mycena s.s.) driven by repeated elements and novel gene families across ecological guilds.</title>
        <authorList>
            <consortium name="Lawrence Berkeley National Laboratory"/>
            <person name="Harder C.B."/>
            <person name="Miyauchi S."/>
            <person name="Viragh M."/>
            <person name="Kuo A."/>
            <person name="Thoen E."/>
            <person name="Andreopoulos B."/>
            <person name="Lu D."/>
            <person name="Skrede I."/>
            <person name="Drula E."/>
            <person name="Henrissat B."/>
            <person name="Morin E."/>
            <person name="Kohler A."/>
            <person name="Barry K."/>
            <person name="LaButti K."/>
            <person name="Morin E."/>
            <person name="Salamov A."/>
            <person name="Lipzen A."/>
            <person name="Mereny Z."/>
            <person name="Hegedus B."/>
            <person name="Baldrian P."/>
            <person name="Stursova M."/>
            <person name="Weitz H."/>
            <person name="Taylor A."/>
            <person name="Grigoriev I.V."/>
            <person name="Nagy L.G."/>
            <person name="Martin F."/>
            <person name="Kauserud H."/>
        </authorList>
    </citation>
    <scope>NUCLEOTIDE SEQUENCE</scope>
    <source>
        <strain evidence="2">CBHHK200</strain>
    </source>
</reference>
<evidence type="ECO:0000313" key="3">
    <source>
        <dbReference type="Proteomes" id="UP001218188"/>
    </source>
</evidence>
<protein>
    <submittedName>
        <fullName evidence="2">Uncharacterized protein</fullName>
    </submittedName>
</protein>
<organism evidence="2 3">
    <name type="scientific">Mycena alexandri</name>
    <dbReference type="NCBI Taxonomy" id="1745969"/>
    <lineage>
        <taxon>Eukaryota</taxon>
        <taxon>Fungi</taxon>
        <taxon>Dikarya</taxon>
        <taxon>Basidiomycota</taxon>
        <taxon>Agaricomycotina</taxon>
        <taxon>Agaricomycetes</taxon>
        <taxon>Agaricomycetidae</taxon>
        <taxon>Agaricales</taxon>
        <taxon>Marasmiineae</taxon>
        <taxon>Mycenaceae</taxon>
        <taxon>Mycena</taxon>
    </lineage>
</organism>
<feature type="compositionally biased region" description="Polar residues" evidence="1">
    <location>
        <begin position="527"/>
        <end position="554"/>
    </location>
</feature>
<feature type="compositionally biased region" description="Acidic residues" evidence="1">
    <location>
        <begin position="394"/>
        <end position="416"/>
    </location>
</feature>
<comment type="caution">
    <text evidence="2">The sequence shown here is derived from an EMBL/GenBank/DDBJ whole genome shotgun (WGS) entry which is preliminary data.</text>
</comment>
<name>A0AAD6X8R7_9AGAR</name>
<proteinExistence type="predicted"/>
<feature type="compositionally biased region" description="Basic and acidic residues" evidence="1">
    <location>
        <begin position="594"/>
        <end position="614"/>
    </location>
</feature>
<dbReference type="EMBL" id="JARJCM010000044">
    <property type="protein sequence ID" value="KAJ7036309.1"/>
    <property type="molecule type" value="Genomic_DNA"/>
</dbReference>
<feature type="compositionally biased region" description="Basic residues" evidence="1">
    <location>
        <begin position="374"/>
        <end position="390"/>
    </location>
</feature>
<evidence type="ECO:0000313" key="2">
    <source>
        <dbReference type="EMBL" id="KAJ7036309.1"/>
    </source>
</evidence>
<sequence>MPRSGPSATSGHSLRNPGRQVQLSHPRAGKSKATRASDDLRLASLRKSRSLLNAAIDAEFLRREGALADIVKSSGKKAAYIRSLLGSASQFKATRAPTLRNAVVHQRCIDQPEGSNKTLQEIREDLAEDERLGLFDLTRIDKTERDRLMKQLVEHRKLKRKGIRATTKAQQLDNTKTGICLGNAIGDLFERTGARGIVMLSRGKADDPTVPHIVDSDGASGFFMSAFGVSKVEVIRKFEQYNCSRDDGTDEKNGVREMRKDIGSTLLEGFSAVTSKTQTKMEYLNYDVAIREAKGVELAGWPVDIKMADHANWSAETLRRIRAALHSGTIHWVRMTKSQHDELISTHNAQREVLGAGSLKRRKQRSDKGEVRGPQKRKRKVAGKKTRGSRRREEEEEEDDSDDEEEDDSDKDDDDAAIERPTHATGVAAINTVTAPPTFTPGVGLTSTLAAVTPALTAQPFDGSAHPQFQILPEHLPSLPDDLRTLGFDFDDPELLEMLADPDAWKSSEGFTLPTDPESRAFAASFSLDNDPTSALISSNANAGGSSKPNTVSQENDKSTPPPKKRSKMASGEENVPPAEGEGEPVKKQRKKRSDAGKPKGPRKPRDGAGRAAR</sequence>
<accession>A0AAD6X8R7</accession>
<dbReference type="AlphaFoldDB" id="A0AAD6X8R7"/>
<feature type="compositionally biased region" description="Polar residues" evidence="1">
    <location>
        <begin position="1"/>
        <end position="23"/>
    </location>
</feature>
<feature type="region of interest" description="Disordered" evidence="1">
    <location>
        <begin position="1"/>
        <end position="36"/>
    </location>
</feature>
<dbReference type="Proteomes" id="UP001218188">
    <property type="component" value="Unassembled WGS sequence"/>
</dbReference>
<evidence type="ECO:0000256" key="1">
    <source>
        <dbReference type="SAM" id="MobiDB-lite"/>
    </source>
</evidence>
<feature type="region of interest" description="Disordered" evidence="1">
    <location>
        <begin position="348"/>
        <end position="429"/>
    </location>
</feature>
<gene>
    <name evidence="2" type="ORF">C8F04DRAFT_1258162</name>
</gene>
<keyword evidence="3" id="KW-1185">Reference proteome</keyword>
<feature type="region of interest" description="Disordered" evidence="1">
    <location>
        <begin position="523"/>
        <end position="614"/>
    </location>
</feature>